<gene>
    <name evidence="1" type="ORF">CNF02_03855</name>
</gene>
<organism evidence="1 2">
    <name type="scientific">OM182 bacterium MED-G28</name>
    <dbReference type="NCBI Taxonomy" id="1986256"/>
    <lineage>
        <taxon>Bacteria</taxon>
        <taxon>Pseudomonadati</taxon>
        <taxon>Pseudomonadota</taxon>
        <taxon>Gammaproteobacteria</taxon>
        <taxon>OMG group</taxon>
        <taxon>OM182 clade</taxon>
    </lineage>
</organism>
<protein>
    <recommendedName>
        <fullName evidence="3">SnoaL-like domain-containing protein</fullName>
    </recommendedName>
</protein>
<comment type="caution">
    <text evidence="1">The sequence shown here is derived from an EMBL/GenBank/DDBJ whole genome shotgun (WGS) entry which is preliminary data.</text>
</comment>
<name>A0A2A5WDV6_9GAMM</name>
<evidence type="ECO:0000313" key="2">
    <source>
        <dbReference type="Proteomes" id="UP000219329"/>
    </source>
</evidence>
<accession>A0A2A5WDV6</accession>
<dbReference type="Proteomes" id="UP000219329">
    <property type="component" value="Unassembled WGS sequence"/>
</dbReference>
<reference evidence="1 2" key="1">
    <citation type="submission" date="2017-08" db="EMBL/GenBank/DDBJ databases">
        <title>Fine stratification of microbial communities through a metagenomic profile of the photic zone.</title>
        <authorList>
            <person name="Haro-Moreno J.M."/>
            <person name="Lopez-Perez M."/>
            <person name="De La Torre J."/>
            <person name="Picazo A."/>
            <person name="Camacho A."/>
            <person name="Rodriguez-Valera F."/>
        </authorList>
    </citation>
    <scope>NUCLEOTIDE SEQUENCE [LARGE SCALE GENOMIC DNA]</scope>
    <source>
        <strain evidence="1">MED-G28</strain>
    </source>
</reference>
<dbReference type="Gene3D" id="3.10.450.50">
    <property type="match status" value="1"/>
</dbReference>
<dbReference type="AlphaFoldDB" id="A0A2A5WDV6"/>
<dbReference type="SUPFAM" id="SSF54427">
    <property type="entry name" value="NTF2-like"/>
    <property type="match status" value="1"/>
</dbReference>
<evidence type="ECO:0008006" key="3">
    <source>
        <dbReference type="Google" id="ProtNLM"/>
    </source>
</evidence>
<dbReference type="InterPro" id="IPR032710">
    <property type="entry name" value="NTF2-like_dom_sf"/>
</dbReference>
<dbReference type="EMBL" id="NTJZ01000003">
    <property type="protein sequence ID" value="PDH34503.1"/>
    <property type="molecule type" value="Genomic_DNA"/>
</dbReference>
<sequence>MTNMEKLQAAWDAKDLDGVKAMFTEDAVMIMLHENRTLRGVEVEEELTAMVLDEDTVSSEFRIIYENDECAVTRERIAGQFFGGQVSIVQLWRDGQIYHMETSLIKDNT</sequence>
<evidence type="ECO:0000313" key="1">
    <source>
        <dbReference type="EMBL" id="PDH34503.1"/>
    </source>
</evidence>
<proteinExistence type="predicted"/>